<keyword evidence="3" id="KW-1185">Reference proteome</keyword>
<dbReference type="Proteomes" id="UP000799750">
    <property type="component" value="Unassembled WGS sequence"/>
</dbReference>
<dbReference type="InterPro" id="IPR020835">
    <property type="entry name" value="Catalase_sf"/>
</dbReference>
<dbReference type="EMBL" id="MU004194">
    <property type="protein sequence ID" value="KAF2492049.1"/>
    <property type="molecule type" value="Genomic_DNA"/>
</dbReference>
<dbReference type="SUPFAM" id="SSF56634">
    <property type="entry name" value="Heme-dependent catalase-like"/>
    <property type="match status" value="1"/>
</dbReference>
<proteinExistence type="predicted"/>
<dbReference type="GO" id="GO:0020037">
    <property type="term" value="F:heme binding"/>
    <property type="evidence" value="ECO:0007669"/>
    <property type="project" value="InterPro"/>
</dbReference>
<evidence type="ECO:0000313" key="3">
    <source>
        <dbReference type="Proteomes" id="UP000799750"/>
    </source>
</evidence>
<feature type="compositionally biased region" description="Polar residues" evidence="1">
    <location>
        <begin position="363"/>
        <end position="377"/>
    </location>
</feature>
<dbReference type="PANTHER" id="PTHR36195:SF4">
    <property type="entry name" value="DOMAIN PROTEIN, PUTATIVE (AFU_ORTHOLOGUE AFUA_5G01990)-RELATED"/>
    <property type="match status" value="1"/>
</dbReference>
<accession>A0A6A6QIY0</accession>
<organism evidence="2 3">
    <name type="scientific">Lophium mytilinum</name>
    <dbReference type="NCBI Taxonomy" id="390894"/>
    <lineage>
        <taxon>Eukaryota</taxon>
        <taxon>Fungi</taxon>
        <taxon>Dikarya</taxon>
        <taxon>Ascomycota</taxon>
        <taxon>Pezizomycotina</taxon>
        <taxon>Dothideomycetes</taxon>
        <taxon>Pleosporomycetidae</taxon>
        <taxon>Mytilinidiales</taxon>
        <taxon>Mytilinidiaceae</taxon>
        <taxon>Lophium</taxon>
    </lineage>
</organism>
<evidence type="ECO:0000256" key="1">
    <source>
        <dbReference type="SAM" id="MobiDB-lite"/>
    </source>
</evidence>
<dbReference type="CDD" id="cd08152">
    <property type="entry name" value="y4iL_like"/>
    <property type="match status" value="1"/>
</dbReference>
<dbReference type="OrthoDB" id="3358373at2759"/>
<dbReference type="PANTHER" id="PTHR36195">
    <property type="entry name" value="DOMAIN PROTEIN, PUTATIVE (AFU_ORTHOLOGUE AFUA_5G01990)-RELATED-RELATED"/>
    <property type="match status" value="1"/>
</dbReference>
<feature type="region of interest" description="Disordered" evidence="1">
    <location>
        <begin position="356"/>
        <end position="377"/>
    </location>
</feature>
<reference evidence="2" key="1">
    <citation type="journal article" date="2020" name="Stud. Mycol.">
        <title>101 Dothideomycetes genomes: a test case for predicting lifestyles and emergence of pathogens.</title>
        <authorList>
            <person name="Haridas S."/>
            <person name="Albert R."/>
            <person name="Binder M."/>
            <person name="Bloem J."/>
            <person name="Labutti K."/>
            <person name="Salamov A."/>
            <person name="Andreopoulos B."/>
            <person name="Baker S."/>
            <person name="Barry K."/>
            <person name="Bills G."/>
            <person name="Bluhm B."/>
            <person name="Cannon C."/>
            <person name="Castanera R."/>
            <person name="Culley D."/>
            <person name="Daum C."/>
            <person name="Ezra D."/>
            <person name="Gonzalez J."/>
            <person name="Henrissat B."/>
            <person name="Kuo A."/>
            <person name="Liang C."/>
            <person name="Lipzen A."/>
            <person name="Lutzoni F."/>
            <person name="Magnuson J."/>
            <person name="Mondo S."/>
            <person name="Nolan M."/>
            <person name="Ohm R."/>
            <person name="Pangilinan J."/>
            <person name="Park H.-J."/>
            <person name="Ramirez L."/>
            <person name="Alfaro M."/>
            <person name="Sun H."/>
            <person name="Tritt A."/>
            <person name="Yoshinaga Y."/>
            <person name="Zwiers L.-H."/>
            <person name="Turgeon B."/>
            <person name="Goodwin S."/>
            <person name="Spatafora J."/>
            <person name="Crous P."/>
            <person name="Grigoriev I."/>
        </authorList>
    </citation>
    <scope>NUCLEOTIDE SEQUENCE</scope>
    <source>
        <strain evidence="2">CBS 269.34</strain>
    </source>
</reference>
<name>A0A6A6QIY0_9PEZI</name>
<dbReference type="AlphaFoldDB" id="A0A6A6QIY0"/>
<sequence>MSSITNKLSEGYQAAKRAVSSAPPNDAYMRWDAPGVEEVKPTEEQTTREIAEIMKNMQKHNFDQHRHAFRATHVKTQGIVKGKLIVNSDLPIHLRQGIFAEAGRVYDVAGRFANEPVFLQPDQSPGPRGLSLKIFGVNGEPLEGANESDTTQDFFFNNAPMIELTDIDTCLDIMRLRERHFDDPVTLQAKTALRTDALKQTAPTMLPNTNIISMNFYTQSAFRFGDYYGHIALFPADDEMSKKGSEKVQSNQSREILSEWLREYFTERGAKYEFKIQLGTDPAHHPTEDASVVWQESTAPYQTLGILEFPPQDPLSPARRVFWEDHMSLSPWRGLAAHRPLGSINRLRKAVYQQSQKSRDHLNASTSRQINSVDAIP</sequence>
<gene>
    <name evidence="2" type="ORF">BU16DRAFT_514669</name>
</gene>
<protein>
    <submittedName>
        <fullName evidence="2">Heme-dependent catalase</fullName>
    </submittedName>
</protein>
<evidence type="ECO:0000313" key="2">
    <source>
        <dbReference type="EMBL" id="KAF2492049.1"/>
    </source>
</evidence>
<dbReference type="Gene3D" id="2.40.180.10">
    <property type="entry name" value="Catalase core domain"/>
    <property type="match status" value="1"/>
</dbReference>